<dbReference type="PROSITE" id="PS51194">
    <property type="entry name" value="HELICASE_CTER"/>
    <property type="match status" value="1"/>
</dbReference>
<keyword evidence="9" id="KW-1185">Reference proteome</keyword>
<dbReference type="OrthoDB" id="423221at2759"/>
<dbReference type="PANTHER" id="PTHR45626">
    <property type="entry name" value="TRANSCRIPTION TERMINATION FACTOR 2-RELATED"/>
    <property type="match status" value="1"/>
</dbReference>
<dbReference type="InterPro" id="IPR000330">
    <property type="entry name" value="SNF2_N"/>
</dbReference>
<feature type="compositionally biased region" description="Low complexity" evidence="6">
    <location>
        <begin position="2240"/>
        <end position="2256"/>
    </location>
</feature>
<keyword evidence="1" id="KW-0489">Methyltransferase</keyword>
<dbReference type="Pfam" id="PF00271">
    <property type="entry name" value="Helicase_C"/>
    <property type="match status" value="1"/>
</dbReference>
<accession>A0A5C5FY70</accession>
<sequence>MPPRKKPAPKRVGTPASDDERDEHDGAASREHLDLSLPPISNIHEIFDDVVKRNADALAELFTALDRPLRVATMCSGTESPILALKLMLRSLEAQKGIKASVQHVFSAEIEPFKQAYIERNFHPPLLFRDVCELPNEKARTAYGAFAEVPQHADMLIAGTSCVDFSTLNNLKKGLEDDGESGRTFFGMFRWVEKARPKIVILENVLSATWGGMIENFESIDYVATHVRLDTKKYYVPHTRTRGYLIAFPRPKKDGSLMSALSAGRMAERWASKMSSLSRSASSPAEAFLLDSDDVRVHRARAELSQRRATQLQGKQRDATDWARCQQRHSIARTLEKLGGQKPLTGWSAQGGKPTMPDGAWQDWAEAQTERVLDLMDISYLRQARMGVDIMYKSAIWNLSQNVDRTTSSKLFGITPCLTPNMIPYLTNRGGPVVGIEALALQGLPIDELLLTRESTDQLADLAGNAMSSTVVGTAILSALLIAADTLDDAETVEKALRGDKAEDAEDADMSDVAPVGSQAIAAAEPTNEELEARLRGADRLVEHPVDLASHQPAPADLLERAHRSARKCPCEGPLDVSQHAISTCAGCGHSACTAHQGKPKHRYGDAVATREPPAQFERDLKTLLPMRVTLPGFDRAEMGRVLERALEKGGNVEDELVKQYLDTIADALGTAEFHFQHVSRRAHWTAVYGSDKARLELFFAATGMEWRVFVDPPRDLGTLDPLRAAFEQPIARIKVAAGTTDLLAGQWDLSIPLSGLKTRLDMGFGPLVESWRARLGLEEFKDEKRPSTIKMAFQGDTTLLDRQIDGTYELEAECGTATNALYRRVEPAEATPLFFFFDPSPYLEAPHDRFPLPHAKIVAGASDVNEASKFSTIGAGNEVSVADDKCDQAELLLTAHVPLAKPPSVIWARETWHEVDLQHEGPEVFSKLGWMLARVPEWDALYEFQTVDSASLPTHACFRCAPDVPKIDWIRRWTLGTGIKNPWKVSITAREDGLQAAAYETSLKNRPAPILVHTRQVGNEFQFKVALNAASLSHRVLAQLPSPRPDLTEVGKPVVSWRLLTEASADLGPAVGVKFSLKSNRSDPEAANPTLFKKHALRTEQLRSLHWMIEQEESPKPWIEEEVAEALLPQLGWQAEAKATREVVVRGGVLADAVGYGKTAITLALIAARKEQDAKLPEQTDRVPLKATLVVVPKHLFGQWGTEIKKFAGSGLKFLAISDVTKLKQHTLADYQDADVVVIAQSILSSERFWPYTADFAASHVDIKTDESAGRYFRHCVAETMDALGDQVKRLATEGSKAAFDAIQSARKNRFNVTAEEDFIPLTRKMKNKKSKVVDPNFKAPPKPTAGRQGKEQIESDPWGLQDKAVRRDWTELQGPPLAMFLWARVVLDEFSYIDGADLVGFHTCRGRSRWILSGTPPLRDFSEVKSIANLLNVHLGINDDSEGVADAVKTRNNEATMAEKFRSYCDVRTRTWHVRRDQVAQRFLDQYARQNIAEIDDIPLEVELVGVRLPGAEMAIYRELEHHLVAVDPALAKIAKVKVDKQSDRDKRLREALGQSKTPDEALLKRCSHFSLDLDEDQIAGGEAPDVCDFIHDLRERQLDDCKKQVKRHIIATAWLHRACDKKRLYQEVQGSKRNFEIWVQKLYSEGFGDAAADECLKKLALAAGVKDGKIGADTKDAPNTKDVADFNKRPDKYTDQEYTVYRVNLVRIAGVTLNKLTTELVGRYRSARYFDKVRNVLRKGDSSSSSTDSAILSCCGHDGKLADVEEAVARGRCVDPTCGAEVERHNLLTAESLGTDRDSGHFGYKLESLVTLIEKTPKDDRVLVFVQFDDLFDKVHETLTVYGIPTAVVKGTAKQQSDAITAFQSAEKAKDQKVLLLLATDSSSSGANLTSANWAIFVSPLFTDSKEKYKALATQAIGRIHRYGQTKTARVVHLLTHATKDIEVFEERNDLVVDDVIKTQATQRGEIVNPQRSKKHKFAKKVKAEKKAAAAKSKGKGKAKSESEDDDDDDAAPLVDSDDDKPIKKRAAPKISPAKAKGKGKAAVVDIASDSELEFESGATTSEEEDASDEESEAPRPRRSAAPATITIDDSDESETEDESPAPAPKKAKASPAAKGKGKAAPAPAKASEPAAKKRKTSTSSSFIVEVPSPKKSQSSLNKWFKRKEEEIKQATSSPASAKASQQTSVAKASQVDEEPERDDHDVEMREDTPSPTKKAPTQTAPEEEQPAPAPAPAPAPETAAASANEQPSAAAPVMEDATPAVEEQQRSTPAPAKEPSPAPAKESAEATSGPGSKQSSPAADEASTGAIEQGDEVGTALTTPADELMRELGAEEDVEEKVVEESGVQEAAPVVED</sequence>
<proteinExistence type="predicted"/>
<feature type="region of interest" description="Disordered" evidence="6">
    <location>
        <begin position="1973"/>
        <end position="2357"/>
    </location>
</feature>
<feature type="compositionally biased region" description="Acidic residues" evidence="6">
    <location>
        <begin position="2065"/>
        <end position="2075"/>
    </location>
</feature>
<dbReference type="InterPro" id="IPR050628">
    <property type="entry name" value="SNF2_RAD54_helicase_TF"/>
</dbReference>
<evidence type="ECO:0000313" key="9">
    <source>
        <dbReference type="Proteomes" id="UP000311382"/>
    </source>
</evidence>
<feature type="region of interest" description="Disordered" evidence="6">
    <location>
        <begin position="1332"/>
        <end position="1357"/>
    </location>
</feature>
<feature type="compositionally biased region" description="Basic and acidic residues" evidence="6">
    <location>
        <begin position="2201"/>
        <end position="2212"/>
    </location>
</feature>
<dbReference type="STRING" id="5288.A0A5C5FY70"/>
<dbReference type="GO" id="GO:0008168">
    <property type="term" value="F:methyltransferase activity"/>
    <property type="evidence" value="ECO:0007669"/>
    <property type="project" value="UniProtKB-KW"/>
</dbReference>
<dbReference type="InterPro" id="IPR029063">
    <property type="entry name" value="SAM-dependent_MTases_sf"/>
</dbReference>
<feature type="compositionally biased region" description="Acidic residues" evidence="6">
    <location>
        <begin position="2006"/>
        <end position="2022"/>
    </location>
</feature>
<gene>
    <name evidence="8" type="ORF">DMC30DRAFT_351954</name>
</gene>
<evidence type="ECO:0000313" key="8">
    <source>
        <dbReference type="EMBL" id="TNY20661.1"/>
    </source>
</evidence>
<evidence type="ECO:0000256" key="6">
    <source>
        <dbReference type="SAM" id="MobiDB-lite"/>
    </source>
</evidence>
<dbReference type="InterPro" id="IPR001650">
    <property type="entry name" value="Helicase_C-like"/>
</dbReference>
<protein>
    <recommendedName>
        <fullName evidence="7">Helicase C-terminal domain-containing protein</fullName>
    </recommendedName>
</protein>
<dbReference type="GO" id="GO:0005634">
    <property type="term" value="C:nucleus"/>
    <property type="evidence" value="ECO:0007669"/>
    <property type="project" value="TreeGrafter"/>
</dbReference>
<feature type="compositionally biased region" description="Polar residues" evidence="6">
    <location>
        <begin position="2173"/>
        <end position="2191"/>
    </location>
</feature>
<keyword evidence="3" id="KW-0547">Nucleotide-binding</keyword>
<dbReference type="Proteomes" id="UP000311382">
    <property type="component" value="Unassembled WGS sequence"/>
</dbReference>
<reference evidence="8 9" key="1">
    <citation type="submission" date="2019-03" db="EMBL/GenBank/DDBJ databases">
        <title>Rhodosporidium diobovatum UCD-FST 08-225 genome sequencing, assembly, and annotation.</title>
        <authorList>
            <person name="Fakankun I.U."/>
            <person name="Fristensky B."/>
            <person name="Levin D.B."/>
        </authorList>
    </citation>
    <scope>NUCLEOTIDE SEQUENCE [LARGE SCALE GENOMIC DNA]</scope>
    <source>
        <strain evidence="8 9">UCD-FST 08-225</strain>
    </source>
</reference>
<dbReference type="SUPFAM" id="SSF53335">
    <property type="entry name" value="S-adenosyl-L-methionine-dependent methyltransferases"/>
    <property type="match status" value="1"/>
</dbReference>
<dbReference type="Gene3D" id="3.40.50.150">
    <property type="entry name" value="Vaccinia Virus protein VP39"/>
    <property type="match status" value="1"/>
</dbReference>
<dbReference type="InterPro" id="IPR001525">
    <property type="entry name" value="C5_MeTfrase"/>
</dbReference>
<dbReference type="InterPro" id="IPR049730">
    <property type="entry name" value="SNF2/RAD54-like_C"/>
</dbReference>
<comment type="caution">
    <text evidence="8">The sequence shown here is derived from an EMBL/GenBank/DDBJ whole genome shotgun (WGS) entry which is preliminary data.</text>
</comment>
<dbReference type="InterPro" id="IPR038718">
    <property type="entry name" value="SNF2-like_sf"/>
</dbReference>
<organism evidence="8 9">
    <name type="scientific">Rhodotorula diobovata</name>
    <dbReference type="NCBI Taxonomy" id="5288"/>
    <lineage>
        <taxon>Eukaryota</taxon>
        <taxon>Fungi</taxon>
        <taxon>Dikarya</taxon>
        <taxon>Basidiomycota</taxon>
        <taxon>Pucciniomycotina</taxon>
        <taxon>Microbotryomycetes</taxon>
        <taxon>Sporidiobolales</taxon>
        <taxon>Sporidiobolaceae</taxon>
        <taxon>Rhodotorula</taxon>
    </lineage>
</organism>
<feature type="compositionally biased region" description="Low complexity" evidence="6">
    <location>
        <begin position="2283"/>
        <end position="2292"/>
    </location>
</feature>
<evidence type="ECO:0000256" key="2">
    <source>
        <dbReference type="ARBA" id="ARBA00022679"/>
    </source>
</evidence>
<dbReference type="Gene3D" id="3.40.50.300">
    <property type="entry name" value="P-loop containing nucleotide triphosphate hydrolases"/>
    <property type="match status" value="1"/>
</dbReference>
<evidence type="ECO:0000256" key="4">
    <source>
        <dbReference type="ARBA" id="ARBA00022801"/>
    </source>
</evidence>
<feature type="domain" description="Helicase C-terminal" evidence="7">
    <location>
        <begin position="1808"/>
        <end position="1978"/>
    </location>
</feature>
<dbReference type="GO" id="GO:0032259">
    <property type="term" value="P:methylation"/>
    <property type="evidence" value="ECO:0007669"/>
    <property type="project" value="UniProtKB-KW"/>
</dbReference>
<keyword evidence="4" id="KW-0378">Hydrolase</keyword>
<dbReference type="CDD" id="cd18793">
    <property type="entry name" value="SF2_C_SNF"/>
    <property type="match status" value="1"/>
</dbReference>
<dbReference type="GO" id="GO:0008094">
    <property type="term" value="F:ATP-dependent activity, acting on DNA"/>
    <property type="evidence" value="ECO:0007669"/>
    <property type="project" value="TreeGrafter"/>
</dbReference>
<dbReference type="SUPFAM" id="SSF52540">
    <property type="entry name" value="P-loop containing nucleoside triphosphate hydrolases"/>
    <property type="match status" value="2"/>
</dbReference>
<dbReference type="PANTHER" id="PTHR45626:SF26">
    <property type="entry name" value="FAMILY HELICASE, PUTATIVE (AFU_ORTHOLOGUE AFUA_2G09120)-RELATED"/>
    <property type="match status" value="1"/>
</dbReference>
<dbReference type="Gene3D" id="3.40.50.10810">
    <property type="entry name" value="Tandem AAA-ATPase domain"/>
    <property type="match status" value="1"/>
</dbReference>
<dbReference type="EMBL" id="SOZI01000061">
    <property type="protein sequence ID" value="TNY20661.1"/>
    <property type="molecule type" value="Genomic_DNA"/>
</dbReference>
<dbReference type="Pfam" id="PF00176">
    <property type="entry name" value="SNF2-rel_dom"/>
    <property type="match status" value="1"/>
</dbReference>
<dbReference type="InterPro" id="IPR014001">
    <property type="entry name" value="Helicase_ATP-bd"/>
</dbReference>
<evidence type="ECO:0000256" key="5">
    <source>
        <dbReference type="ARBA" id="ARBA00022840"/>
    </source>
</evidence>
<dbReference type="SMART" id="SM00490">
    <property type="entry name" value="HELICc"/>
    <property type="match status" value="1"/>
</dbReference>
<feature type="compositionally biased region" description="Low complexity" evidence="6">
    <location>
        <begin position="2032"/>
        <end position="2051"/>
    </location>
</feature>
<evidence type="ECO:0000256" key="1">
    <source>
        <dbReference type="ARBA" id="ARBA00022603"/>
    </source>
</evidence>
<feature type="compositionally biased region" description="Low complexity" evidence="6">
    <location>
        <begin position="2113"/>
        <end position="2133"/>
    </location>
</feature>
<keyword evidence="2" id="KW-0808">Transferase</keyword>
<evidence type="ECO:0000259" key="7">
    <source>
        <dbReference type="PROSITE" id="PS51194"/>
    </source>
</evidence>
<dbReference type="Pfam" id="PF00145">
    <property type="entry name" value="DNA_methylase"/>
    <property type="match status" value="1"/>
</dbReference>
<dbReference type="InterPro" id="IPR027417">
    <property type="entry name" value="P-loop_NTPase"/>
</dbReference>
<name>A0A5C5FY70_9BASI</name>
<feature type="compositionally biased region" description="Basic residues" evidence="6">
    <location>
        <begin position="1975"/>
        <end position="1987"/>
    </location>
</feature>
<feature type="region of interest" description="Disordered" evidence="6">
    <location>
        <begin position="1"/>
        <end position="31"/>
    </location>
</feature>
<dbReference type="SMART" id="SM00487">
    <property type="entry name" value="DEXDc"/>
    <property type="match status" value="1"/>
</dbReference>
<feature type="compositionally biased region" description="Acidic residues" evidence="6">
    <location>
        <begin position="2092"/>
        <end position="2103"/>
    </location>
</feature>
<dbReference type="GO" id="GO:0006281">
    <property type="term" value="P:DNA repair"/>
    <property type="evidence" value="ECO:0007669"/>
    <property type="project" value="TreeGrafter"/>
</dbReference>
<evidence type="ECO:0000256" key="3">
    <source>
        <dbReference type="ARBA" id="ARBA00022741"/>
    </source>
</evidence>
<dbReference type="GO" id="GO:0005524">
    <property type="term" value="F:ATP binding"/>
    <property type="evidence" value="ECO:0007669"/>
    <property type="project" value="UniProtKB-KW"/>
</dbReference>
<dbReference type="GO" id="GO:0016787">
    <property type="term" value="F:hydrolase activity"/>
    <property type="evidence" value="ECO:0007669"/>
    <property type="project" value="UniProtKB-KW"/>
</dbReference>
<keyword evidence="5" id="KW-0067">ATP-binding</keyword>